<gene>
    <name evidence="3" type="ORF">TTHERM_00997730</name>
</gene>
<proteinExistence type="predicted"/>
<dbReference type="AlphaFoldDB" id="Q23QY8"/>
<evidence type="ECO:0000313" key="4">
    <source>
        <dbReference type="Proteomes" id="UP000009168"/>
    </source>
</evidence>
<dbReference type="Proteomes" id="UP000009168">
    <property type="component" value="Unassembled WGS sequence"/>
</dbReference>
<organism evidence="3 4">
    <name type="scientific">Tetrahymena thermophila (strain SB210)</name>
    <dbReference type="NCBI Taxonomy" id="312017"/>
    <lineage>
        <taxon>Eukaryota</taxon>
        <taxon>Sar</taxon>
        <taxon>Alveolata</taxon>
        <taxon>Ciliophora</taxon>
        <taxon>Intramacronucleata</taxon>
        <taxon>Oligohymenophorea</taxon>
        <taxon>Hymenostomatida</taxon>
        <taxon>Tetrahymenina</taxon>
        <taxon>Tetrahymenidae</taxon>
        <taxon>Tetrahymena</taxon>
    </lineage>
</organism>
<accession>Q23QY8</accession>
<evidence type="ECO:0000313" key="3">
    <source>
        <dbReference type="EMBL" id="EAR98968.2"/>
    </source>
</evidence>
<evidence type="ECO:0000256" key="2">
    <source>
        <dbReference type="SAM" id="Phobius"/>
    </source>
</evidence>
<dbReference type="RefSeq" id="XP_001019213.2">
    <property type="nucleotide sequence ID" value="XM_001019213.2"/>
</dbReference>
<feature type="region of interest" description="Disordered" evidence="1">
    <location>
        <begin position="468"/>
        <end position="494"/>
    </location>
</feature>
<dbReference type="GeneID" id="7829829"/>
<dbReference type="KEGG" id="tet:TTHERM_00997730"/>
<sequence>MVFSNFDLFSSTFQFNVGKQNLKKRTSLGGILSLLVVSATLIYFIYELLQYFNNKIDPKFISQSFITSDPIDVELHNDLIGFRYEYILNKDLMDLQEKTNKTYLVFIPVFEYVGDDGIEIIQVDYSRCTNSLISGFMCLDFSQIQNYTLTLRSLNDIHSRINILIYRCQDIDDIKTTIPNNCADPLEIQNMVNSLASAFHLKLYTSQYNTTSTQIQTNYRNSYISFQGDQFVYSIFKAQIQRTKVQQGPFFQYTESYQSPIQYDQINSVYDYEKFKIKTGQTNLVQVSIQMDEIVQYIQIQYHSFPEVLAVCNSTLALLMLFGVFARYFASQLIKQDFFLLFLQNMYCGTYENILKLNSILAQNEPINSTIKENLSLSKQQDQKLEELENIKSIIVPSFQSTFIDHLHQKQLISQKSQLEKQISSEQKDNIQKVSNQQSFQTTQFLFKDKFQQQKQNFQISKTQNFESTTNPFINNSNNEEINSFQPQRKTQGKDSLVNSNNQLNFGLDTNMSPYKLQLNYPQSQKKNFNFRNISSIFSNSVFQKIQKIIFSVRLCKKSEYLSSKGLDIQMKKQIEDQVNQSIDILQVYQDIILLKKAIMILFNDEQLAALKLVGFSPSNYDFSSQKQTQNNTEEKNDLNHFQNQYSIYNSEEKCIQSIQKFILRCQTQDILSKIDKRIYSSLSLSLID</sequence>
<dbReference type="EMBL" id="GG662646">
    <property type="protein sequence ID" value="EAR98968.2"/>
    <property type="molecule type" value="Genomic_DNA"/>
</dbReference>
<keyword evidence="4" id="KW-1185">Reference proteome</keyword>
<keyword evidence="2" id="KW-0812">Transmembrane</keyword>
<name>Q23QY8_TETTS</name>
<evidence type="ECO:0000256" key="1">
    <source>
        <dbReference type="SAM" id="MobiDB-lite"/>
    </source>
</evidence>
<keyword evidence="2" id="KW-0472">Membrane</keyword>
<feature type="transmembrane region" description="Helical" evidence="2">
    <location>
        <begin position="28"/>
        <end position="46"/>
    </location>
</feature>
<reference evidence="4" key="1">
    <citation type="journal article" date="2006" name="PLoS Biol.">
        <title>Macronuclear genome sequence of the ciliate Tetrahymena thermophila, a model eukaryote.</title>
        <authorList>
            <person name="Eisen J.A."/>
            <person name="Coyne R.S."/>
            <person name="Wu M."/>
            <person name="Wu D."/>
            <person name="Thiagarajan M."/>
            <person name="Wortman J.R."/>
            <person name="Badger J.H."/>
            <person name="Ren Q."/>
            <person name="Amedeo P."/>
            <person name="Jones K.M."/>
            <person name="Tallon L.J."/>
            <person name="Delcher A.L."/>
            <person name="Salzberg S.L."/>
            <person name="Silva J.C."/>
            <person name="Haas B.J."/>
            <person name="Majoros W.H."/>
            <person name="Farzad M."/>
            <person name="Carlton J.M."/>
            <person name="Smith R.K. Jr."/>
            <person name="Garg J."/>
            <person name="Pearlman R.E."/>
            <person name="Karrer K.M."/>
            <person name="Sun L."/>
            <person name="Manning G."/>
            <person name="Elde N.C."/>
            <person name="Turkewitz A.P."/>
            <person name="Asai D.J."/>
            <person name="Wilkes D.E."/>
            <person name="Wang Y."/>
            <person name="Cai H."/>
            <person name="Collins K."/>
            <person name="Stewart B.A."/>
            <person name="Lee S.R."/>
            <person name="Wilamowska K."/>
            <person name="Weinberg Z."/>
            <person name="Ruzzo W.L."/>
            <person name="Wloga D."/>
            <person name="Gaertig J."/>
            <person name="Frankel J."/>
            <person name="Tsao C.-C."/>
            <person name="Gorovsky M.A."/>
            <person name="Keeling P.J."/>
            <person name="Waller R.F."/>
            <person name="Patron N.J."/>
            <person name="Cherry J.M."/>
            <person name="Stover N.A."/>
            <person name="Krieger C.J."/>
            <person name="del Toro C."/>
            <person name="Ryder H.F."/>
            <person name="Williamson S.C."/>
            <person name="Barbeau R.A."/>
            <person name="Hamilton E.P."/>
            <person name="Orias E."/>
        </authorList>
    </citation>
    <scope>NUCLEOTIDE SEQUENCE [LARGE SCALE GENOMIC DNA]</scope>
    <source>
        <strain evidence="4">SB210</strain>
    </source>
</reference>
<feature type="compositionally biased region" description="Low complexity" evidence="1">
    <location>
        <begin position="473"/>
        <end position="485"/>
    </location>
</feature>
<feature type="transmembrane region" description="Helical" evidence="2">
    <location>
        <begin position="308"/>
        <end position="330"/>
    </location>
</feature>
<dbReference type="HOGENOM" id="CLU_013044_1_1_1"/>
<protein>
    <submittedName>
        <fullName evidence="3">AMP-binding enzyme family protein</fullName>
    </submittedName>
</protein>
<dbReference type="OrthoDB" id="302623at2759"/>
<dbReference type="InParanoid" id="Q23QY8"/>
<keyword evidence="2" id="KW-1133">Transmembrane helix</keyword>